<proteinExistence type="predicted"/>
<name>A0A222EQH9_9MOLU</name>
<dbReference type="AlphaFoldDB" id="A0A222EQH9"/>
<accession>A0A222EQH9</accession>
<geneLocation type="plasmid" evidence="1 2">
    <name>unnamed</name>
</geneLocation>
<organism evidence="1 2">
    <name type="scientific">Spiroplasma corruscae</name>
    <dbReference type="NCBI Taxonomy" id="216934"/>
    <lineage>
        <taxon>Bacteria</taxon>
        <taxon>Bacillati</taxon>
        <taxon>Mycoplasmatota</taxon>
        <taxon>Mollicutes</taxon>
        <taxon>Entomoplasmatales</taxon>
        <taxon>Spiroplasmataceae</taxon>
        <taxon>Spiroplasma</taxon>
    </lineage>
</organism>
<dbReference type="Proteomes" id="UP000203229">
    <property type="component" value="Plasmid unnamed"/>
</dbReference>
<reference evidence="1 2" key="1">
    <citation type="submission" date="2017-07" db="EMBL/GenBank/DDBJ databases">
        <title>Complete genome sequence of Spiroplasma corruscae EC-1 (DSM 19793).</title>
        <authorList>
            <person name="Tsai Y.-M."/>
            <person name="Lo W.-S."/>
            <person name="Kuo C.-H."/>
        </authorList>
    </citation>
    <scope>NUCLEOTIDE SEQUENCE [LARGE SCALE GENOMIC DNA]</scope>
    <source>
        <strain evidence="1 2">EC-1</strain>
        <plasmid evidence="1 2">unnamed</plasmid>
    </source>
</reference>
<protein>
    <submittedName>
        <fullName evidence="1">Uncharacterized protein</fullName>
    </submittedName>
</protein>
<evidence type="ECO:0000313" key="2">
    <source>
        <dbReference type="Proteomes" id="UP000203229"/>
    </source>
</evidence>
<evidence type="ECO:0000313" key="1">
    <source>
        <dbReference type="EMBL" id="ASP28788.1"/>
    </source>
</evidence>
<dbReference type="RefSeq" id="WP_094049922.1">
    <property type="nucleotide sequence ID" value="NZ_CP022536.1"/>
</dbReference>
<dbReference type="EMBL" id="CP022536">
    <property type="protein sequence ID" value="ASP28788.1"/>
    <property type="molecule type" value="Genomic_DNA"/>
</dbReference>
<sequence length="156" mass="18491">MKISDLVKVSGFSKAEFLERIEKEITIYDNQLLNISHKIKKNFKDVNKVPYLQKVLISVKTPDDLEVYKKLAELDYKNKYLFLVEKKLNLEITQKNSFLEGLRENQNQYFFDISNLNHSKENVKKVFGSTLQVNKNRTFEDIKRSKAIEKKKEIKK</sequence>
<keyword evidence="2" id="KW-1185">Reference proteome</keyword>
<keyword evidence="1" id="KW-0614">Plasmid</keyword>
<dbReference type="KEGG" id="scou:SCORR_v1c10160"/>
<gene>
    <name evidence="1" type="ORF">SCORR_v1c10160</name>
</gene>